<dbReference type="InterPro" id="IPR036249">
    <property type="entry name" value="Thioredoxin-like_sf"/>
</dbReference>
<feature type="transmembrane region" description="Helical" evidence="6">
    <location>
        <begin position="492"/>
        <end position="512"/>
    </location>
</feature>
<dbReference type="Gene3D" id="3.40.30.10">
    <property type="entry name" value="Glutaredoxin"/>
    <property type="match status" value="1"/>
</dbReference>
<reference evidence="10 11" key="1">
    <citation type="submission" date="2018-03" db="EMBL/GenBank/DDBJ databases">
        <authorList>
            <person name="Dailey F.E."/>
        </authorList>
    </citation>
    <scope>NUCLEOTIDE SEQUENCE [LARGE SCALE GENOMIC DNA]</scope>
    <source>
        <strain evidence="10 11">CW7</strain>
    </source>
</reference>
<evidence type="ECO:0000259" key="9">
    <source>
        <dbReference type="Pfam" id="PF11412"/>
    </source>
</evidence>
<keyword evidence="4 6" id="KW-1133">Transmembrane helix</keyword>
<dbReference type="EMBL" id="PYSG01000003">
    <property type="protein sequence ID" value="PTA48763.1"/>
    <property type="molecule type" value="Genomic_DNA"/>
</dbReference>
<dbReference type="InterPro" id="IPR028250">
    <property type="entry name" value="DsbDN"/>
</dbReference>
<feature type="transmembrane region" description="Helical" evidence="6">
    <location>
        <begin position="297"/>
        <end position="322"/>
    </location>
</feature>
<dbReference type="SUPFAM" id="SSF52833">
    <property type="entry name" value="Thioredoxin-like"/>
    <property type="match status" value="1"/>
</dbReference>
<dbReference type="InterPro" id="IPR035671">
    <property type="entry name" value="DsbD_gamma"/>
</dbReference>
<dbReference type="Proteomes" id="UP000240506">
    <property type="component" value="Unassembled WGS sequence"/>
</dbReference>
<dbReference type="CDD" id="cd02953">
    <property type="entry name" value="DsbDgamma"/>
    <property type="match status" value="1"/>
</dbReference>
<feature type="domain" description="Cytochrome C biogenesis protein transmembrane" evidence="8">
    <location>
        <begin position="300"/>
        <end position="513"/>
    </location>
</feature>
<evidence type="ECO:0000256" key="7">
    <source>
        <dbReference type="SAM" id="SignalP"/>
    </source>
</evidence>
<keyword evidence="7" id="KW-0732">Signal</keyword>
<feature type="transmembrane region" description="Helical" evidence="6">
    <location>
        <begin position="545"/>
        <end position="564"/>
    </location>
</feature>
<comment type="caution">
    <text evidence="10">The sequence shown here is derived from an EMBL/GenBank/DDBJ whole genome shotgun (WGS) entry which is preliminary data.</text>
</comment>
<keyword evidence="2 6" id="KW-0812">Transmembrane</keyword>
<evidence type="ECO:0000256" key="5">
    <source>
        <dbReference type="ARBA" id="ARBA00023136"/>
    </source>
</evidence>
<comment type="subcellular location">
    <subcellularLocation>
        <location evidence="1">Membrane</location>
        <topology evidence="1">Multi-pass membrane protein</topology>
    </subcellularLocation>
</comment>
<dbReference type="PANTHER" id="PTHR32234:SF3">
    <property type="entry name" value="SUPPRESSION OF COPPER SENSITIVITY PROTEIN"/>
    <property type="match status" value="1"/>
</dbReference>
<dbReference type="RefSeq" id="WP_107884724.1">
    <property type="nucleotide sequence ID" value="NZ_PYSG01000003.1"/>
</dbReference>
<feature type="transmembrane region" description="Helical" evidence="6">
    <location>
        <begin position="455"/>
        <end position="480"/>
    </location>
</feature>
<evidence type="ECO:0000313" key="10">
    <source>
        <dbReference type="EMBL" id="PTA48763.1"/>
    </source>
</evidence>
<evidence type="ECO:0000256" key="6">
    <source>
        <dbReference type="SAM" id="Phobius"/>
    </source>
</evidence>
<accession>A0ABX5HR84</accession>
<reference evidence="10 11" key="2">
    <citation type="submission" date="2018-04" db="EMBL/GenBank/DDBJ databases">
        <title>Genomic sequence of a freshwater isolate of Shewanella morhuae.</title>
        <authorList>
            <person name="Castillo D.E."/>
            <person name="Gram L."/>
        </authorList>
    </citation>
    <scope>NUCLEOTIDE SEQUENCE [LARGE SCALE GENOMIC DNA]</scope>
    <source>
        <strain evidence="10 11">CW7</strain>
    </source>
</reference>
<evidence type="ECO:0000256" key="3">
    <source>
        <dbReference type="ARBA" id="ARBA00022748"/>
    </source>
</evidence>
<feature type="transmembrane region" description="Helical" evidence="6">
    <location>
        <begin position="518"/>
        <end position="538"/>
    </location>
</feature>
<proteinExistence type="predicted"/>
<dbReference type="InterPro" id="IPR003834">
    <property type="entry name" value="Cyt_c_assmbl_TM_dom"/>
</dbReference>
<feature type="signal peptide" evidence="7">
    <location>
        <begin position="1"/>
        <end position="24"/>
    </location>
</feature>
<feature type="chain" id="PRO_5045933415" evidence="7">
    <location>
        <begin position="25"/>
        <end position="701"/>
    </location>
</feature>
<name>A0ABX5HR84_9GAMM</name>
<keyword evidence="5 6" id="KW-0472">Membrane</keyword>
<sequence length="701" mass="76400">MHILKFISIRLWMLVLLVASPALSAASTPWLVNEHHLPVKVRFMLTGAVDPVSNTLPAVLEVQLEGDWKTYWRSPGEGGIAPAIKWDESRNLQHVDWAWPAPEEFSLLGLQTFGYKGNTTFPLLLTVDDISAPTQLRGKVTLSTCTTICVLTDYQINLDFTPNALQANTDAMLAYNKAISRVPQKVVAAEGAPPVMTLGWDAAKSQLEVRLNDTNWQQPSIIIDGEPDTTFKRVSLTKSETALEGQQLVAIFNGTSWLGEPEVLGKPLNVTVIDGERALEYSAKVEPKVITQENTSIFSIILLALIGGLILNVMPCVLPVLGMKLSSVVAAPHLQRNQIRQQFIASALGILVSFWLLAGFILILKLTGQAIGWGVQFQNPWFIGFMALVTTVFAFNMLGVFEINLPSNVQTKLATTGGNSNRGHFLQGMFATLLATPCSAPFLGTAVAFALGADVLSLLVIFTALAVGMSLPWLMVAAFPQVAGYFPKPGRWMNIVKVFFSAMLLLTSLWLISLLASFVNVIYLWPLGAAIALIFMFFMAKKYGAIAIVSSLGVGILLSAVIAFSTSNQWAKPLPTDLTWTPLDQALIDQQVAQGKTVFVDVTADWCITCKANKVGVILQEPVYSLLQQAHVLPMKGDWTTASQPITDYLQSHNRFGVPFNIIYGPNAPQGIALPEILSSQRVIDALKQASSMPKEATTEH</sequence>
<dbReference type="Pfam" id="PF02683">
    <property type="entry name" value="DsbD_TM"/>
    <property type="match status" value="1"/>
</dbReference>
<evidence type="ECO:0000256" key="2">
    <source>
        <dbReference type="ARBA" id="ARBA00022692"/>
    </source>
</evidence>
<evidence type="ECO:0000256" key="4">
    <source>
        <dbReference type="ARBA" id="ARBA00022989"/>
    </source>
</evidence>
<evidence type="ECO:0000313" key="11">
    <source>
        <dbReference type="Proteomes" id="UP000240506"/>
    </source>
</evidence>
<evidence type="ECO:0000259" key="8">
    <source>
        <dbReference type="Pfam" id="PF02683"/>
    </source>
</evidence>
<feature type="transmembrane region" description="Helical" evidence="6">
    <location>
        <begin position="425"/>
        <end position="449"/>
    </location>
</feature>
<protein>
    <submittedName>
        <fullName evidence="10">Cytochrome C biogenesis protein</fullName>
    </submittedName>
</protein>
<dbReference type="Pfam" id="PF13899">
    <property type="entry name" value="Thioredoxin_7"/>
    <property type="match status" value="1"/>
</dbReference>
<dbReference type="PANTHER" id="PTHR32234">
    <property type="entry name" value="THIOL:DISULFIDE INTERCHANGE PROTEIN DSBD"/>
    <property type="match status" value="1"/>
</dbReference>
<evidence type="ECO:0000256" key="1">
    <source>
        <dbReference type="ARBA" id="ARBA00004141"/>
    </source>
</evidence>
<dbReference type="Pfam" id="PF11412">
    <property type="entry name" value="DsbD_N"/>
    <property type="match status" value="1"/>
</dbReference>
<organism evidence="10 11">
    <name type="scientific">Shewanella morhuae</name>
    <dbReference type="NCBI Taxonomy" id="365591"/>
    <lineage>
        <taxon>Bacteria</taxon>
        <taxon>Pseudomonadati</taxon>
        <taxon>Pseudomonadota</taxon>
        <taxon>Gammaproteobacteria</taxon>
        <taxon>Alteromonadales</taxon>
        <taxon>Shewanellaceae</taxon>
        <taxon>Shewanella</taxon>
    </lineage>
</organism>
<feature type="domain" description="Thiol:disulfide interchange protein DsbD N-terminal" evidence="9">
    <location>
        <begin position="54"/>
        <end position="156"/>
    </location>
</feature>
<keyword evidence="3" id="KW-0201">Cytochrome c-type biogenesis</keyword>
<feature type="transmembrane region" description="Helical" evidence="6">
    <location>
        <begin position="343"/>
        <end position="363"/>
    </location>
</feature>
<feature type="transmembrane region" description="Helical" evidence="6">
    <location>
        <begin position="383"/>
        <end position="405"/>
    </location>
</feature>
<gene>
    <name evidence="10" type="ORF">C9I43_17000</name>
</gene>
<keyword evidence="11" id="KW-1185">Reference proteome</keyword>